<protein>
    <submittedName>
        <fullName evidence="2">Uncharacterized protein</fullName>
    </submittedName>
</protein>
<organism evidence="2 3">
    <name type="scientific">Pycnococcus provasolii</name>
    <dbReference type="NCBI Taxonomy" id="41880"/>
    <lineage>
        <taxon>Eukaryota</taxon>
        <taxon>Viridiplantae</taxon>
        <taxon>Chlorophyta</taxon>
        <taxon>Pseudoscourfieldiophyceae</taxon>
        <taxon>Pseudoscourfieldiales</taxon>
        <taxon>Pycnococcaceae</taxon>
        <taxon>Pycnococcus</taxon>
    </lineage>
</organism>
<dbReference type="EMBL" id="BNJQ01000005">
    <property type="protein sequence ID" value="GHP03222.1"/>
    <property type="molecule type" value="Genomic_DNA"/>
</dbReference>
<evidence type="ECO:0000313" key="3">
    <source>
        <dbReference type="Proteomes" id="UP000660262"/>
    </source>
</evidence>
<accession>A0A830H9D9</accession>
<proteinExistence type="predicted"/>
<keyword evidence="3" id="KW-1185">Reference proteome</keyword>
<feature type="compositionally biased region" description="Acidic residues" evidence="1">
    <location>
        <begin position="16"/>
        <end position="33"/>
    </location>
</feature>
<evidence type="ECO:0000313" key="2">
    <source>
        <dbReference type="EMBL" id="GHP03222.1"/>
    </source>
</evidence>
<evidence type="ECO:0000256" key="1">
    <source>
        <dbReference type="SAM" id="MobiDB-lite"/>
    </source>
</evidence>
<feature type="compositionally biased region" description="Basic and acidic residues" evidence="1">
    <location>
        <begin position="34"/>
        <end position="54"/>
    </location>
</feature>
<gene>
    <name evidence="2" type="ORF">PPROV_000197700</name>
</gene>
<comment type="caution">
    <text evidence="2">The sequence shown here is derived from an EMBL/GenBank/DDBJ whole genome shotgun (WGS) entry which is preliminary data.</text>
</comment>
<name>A0A830H9D9_9CHLO</name>
<dbReference type="Proteomes" id="UP000660262">
    <property type="component" value="Unassembled WGS sequence"/>
</dbReference>
<reference evidence="2" key="1">
    <citation type="submission" date="2020-10" db="EMBL/GenBank/DDBJ databases">
        <title>Unveiling of a novel bifunctional photoreceptor, Dualchrome1, isolated from a cosmopolitan green alga.</title>
        <authorList>
            <person name="Suzuki S."/>
            <person name="Kawachi M."/>
        </authorList>
    </citation>
    <scope>NUCLEOTIDE SEQUENCE</scope>
    <source>
        <strain evidence="2">NIES 2893</strain>
    </source>
</reference>
<dbReference type="AlphaFoldDB" id="A0A830H9D9"/>
<sequence>MSPWHLARSLVKDVESGVEDEDEDEDEDADEEQNDTHKDDVTTRPKRRQEEQSKEGNAPPRSH</sequence>
<feature type="region of interest" description="Disordered" evidence="1">
    <location>
        <begin position="1"/>
        <end position="63"/>
    </location>
</feature>